<sequence length="71" mass="7795">MQSAKQAAKAISDYLPEQASWDDILYELYVKQKIEEGLADVEAAPSPTNRSRPSCRAMATTSEAPPRANEP</sequence>
<accession>A0A451BHV9</accession>
<dbReference type="EMBL" id="CAADHB010000003">
    <property type="protein sequence ID" value="VFK77880.1"/>
    <property type="molecule type" value="Genomic_DNA"/>
</dbReference>
<organism evidence="2">
    <name type="scientific">Candidatus Kentrum sp. SD</name>
    <dbReference type="NCBI Taxonomy" id="2126332"/>
    <lineage>
        <taxon>Bacteria</taxon>
        <taxon>Pseudomonadati</taxon>
        <taxon>Pseudomonadota</taxon>
        <taxon>Gammaproteobacteria</taxon>
        <taxon>Candidatus Kentrum</taxon>
    </lineage>
</organism>
<reference evidence="2" key="1">
    <citation type="submission" date="2019-02" db="EMBL/GenBank/DDBJ databases">
        <authorList>
            <person name="Gruber-Vodicka R. H."/>
            <person name="Seah K. B. B."/>
        </authorList>
    </citation>
    <scope>NUCLEOTIDE SEQUENCE</scope>
    <source>
        <strain evidence="2">BECK_S127</strain>
    </source>
</reference>
<evidence type="ECO:0000256" key="1">
    <source>
        <dbReference type="SAM" id="MobiDB-lite"/>
    </source>
</evidence>
<dbReference type="AlphaFoldDB" id="A0A451BHV9"/>
<protein>
    <submittedName>
        <fullName evidence="2">Uncharacterized protein</fullName>
    </submittedName>
</protein>
<name>A0A451BHV9_9GAMM</name>
<evidence type="ECO:0000313" key="2">
    <source>
        <dbReference type="EMBL" id="VFK77880.1"/>
    </source>
</evidence>
<gene>
    <name evidence="2" type="ORF">BECKSD772D_GA0070982_100337</name>
</gene>
<feature type="region of interest" description="Disordered" evidence="1">
    <location>
        <begin position="39"/>
        <end position="71"/>
    </location>
</feature>
<proteinExistence type="predicted"/>